<keyword evidence="2 5" id="KW-0560">Oxidoreductase</keyword>
<dbReference type="Gene3D" id="3.40.309.10">
    <property type="entry name" value="Aldehyde Dehydrogenase, Chain A, domain 2"/>
    <property type="match status" value="1"/>
</dbReference>
<name>A0A3A4KH05_9NOCA</name>
<dbReference type="PANTHER" id="PTHR43720:SF2">
    <property type="entry name" value="2-AMINOMUCONIC SEMIALDEHYDE DEHYDROGENASE"/>
    <property type="match status" value="1"/>
</dbReference>
<keyword evidence="9" id="KW-1185">Reference proteome</keyword>
<dbReference type="FunFam" id="3.40.309.10:FF:000009">
    <property type="entry name" value="Aldehyde dehydrogenase A"/>
    <property type="match status" value="1"/>
</dbReference>
<evidence type="ECO:0000313" key="9">
    <source>
        <dbReference type="Proteomes" id="UP000266677"/>
    </source>
</evidence>
<dbReference type="EMBL" id="QZFU01000023">
    <property type="protein sequence ID" value="RJO73759.1"/>
    <property type="molecule type" value="Genomic_DNA"/>
</dbReference>
<evidence type="ECO:0000256" key="6">
    <source>
        <dbReference type="SAM" id="MobiDB-lite"/>
    </source>
</evidence>
<dbReference type="InterPro" id="IPR016162">
    <property type="entry name" value="Ald_DH_N"/>
</dbReference>
<dbReference type="Proteomes" id="UP000266677">
    <property type="component" value="Unassembled WGS sequence"/>
</dbReference>
<dbReference type="PROSITE" id="PS00070">
    <property type="entry name" value="ALDEHYDE_DEHYDR_CYS"/>
    <property type="match status" value="1"/>
</dbReference>
<dbReference type="AlphaFoldDB" id="A0A3A4KH05"/>
<dbReference type="InterPro" id="IPR015590">
    <property type="entry name" value="Aldehyde_DH_dom"/>
</dbReference>
<evidence type="ECO:0000313" key="8">
    <source>
        <dbReference type="EMBL" id="RJO73759.1"/>
    </source>
</evidence>
<comment type="similarity">
    <text evidence="1 5">Belongs to the aldehyde dehydrogenase family.</text>
</comment>
<dbReference type="NCBIfam" id="TIGR03216">
    <property type="entry name" value="OH_muco_semi_DH"/>
    <property type="match status" value="1"/>
</dbReference>
<dbReference type="FunFam" id="3.40.605.10:FF:000007">
    <property type="entry name" value="NAD/NADP-dependent betaine aldehyde dehydrogenase"/>
    <property type="match status" value="1"/>
</dbReference>
<evidence type="ECO:0000259" key="7">
    <source>
        <dbReference type="Pfam" id="PF00171"/>
    </source>
</evidence>
<dbReference type="SUPFAM" id="SSF53720">
    <property type="entry name" value="ALDH-like"/>
    <property type="match status" value="1"/>
</dbReference>
<gene>
    <name evidence="8" type="ORF">D5S18_21600</name>
</gene>
<feature type="compositionally biased region" description="Pro residues" evidence="6">
    <location>
        <begin position="12"/>
        <end position="25"/>
    </location>
</feature>
<organism evidence="8 9">
    <name type="scientific">Nocardia panacis</name>
    <dbReference type="NCBI Taxonomy" id="2340916"/>
    <lineage>
        <taxon>Bacteria</taxon>
        <taxon>Bacillati</taxon>
        <taxon>Actinomycetota</taxon>
        <taxon>Actinomycetes</taxon>
        <taxon>Mycobacteriales</taxon>
        <taxon>Nocardiaceae</taxon>
        <taxon>Nocardia</taxon>
    </lineage>
</organism>
<reference evidence="8 9" key="1">
    <citation type="submission" date="2018-09" db="EMBL/GenBank/DDBJ databases">
        <title>YIM PH21274 draft genome.</title>
        <authorList>
            <person name="Miao C."/>
        </authorList>
    </citation>
    <scope>NUCLEOTIDE SEQUENCE [LARGE SCALE GENOMIC DNA]</scope>
    <source>
        <strain evidence="8 9">YIM PH 21724</strain>
    </source>
</reference>
<evidence type="ECO:0000256" key="4">
    <source>
        <dbReference type="PROSITE-ProRule" id="PRU10007"/>
    </source>
</evidence>
<dbReference type="InterPro" id="IPR016160">
    <property type="entry name" value="Ald_DH_CS_CYS"/>
</dbReference>
<dbReference type="OrthoDB" id="6882680at2"/>
<dbReference type="EC" id="1.2.1.85" evidence="8"/>
<feature type="domain" description="Aldehyde dehydrogenase" evidence="7">
    <location>
        <begin position="44"/>
        <end position="507"/>
    </location>
</feature>
<keyword evidence="3" id="KW-0520">NAD</keyword>
<dbReference type="Gene3D" id="3.40.605.10">
    <property type="entry name" value="Aldehyde Dehydrogenase, Chain A, domain 1"/>
    <property type="match status" value="1"/>
</dbReference>
<dbReference type="InterPro" id="IPR016163">
    <property type="entry name" value="Ald_DH_C"/>
</dbReference>
<dbReference type="PROSITE" id="PS00687">
    <property type="entry name" value="ALDEHYDE_DEHYDR_GLU"/>
    <property type="match status" value="1"/>
</dbReference>
<sequence>MTDSAPLLPDDTAPPVPNGTAPPVPNGTTPLVRNFVDGDYRDGEELFDKFGPVEGHRTAIVAGAGRAVVDAAVSAARRALDGPWGRTGAAERAAVLRRVAERIEARFDEFVAAEVRDTGKPIALARDLDIARATANFRAFADLVSSAGLDSYLTEFPDGRRALNYAVAKPLGVVAVIVPWNLPLLLLTWKLAPALACGNTVVVKPSEETPSTATLLGEVLAEAGVPDGVYNVVHGFGPDSAGEFLTTHPGIDGVTFTGESGTGAAIMRAVAPRVRPVSFELGGKNAALVFADADLEATVEGLARSTFTNTGQICLCTERIYVQRPIFEEVAAGLAERARRLRFGRPEDPATTTGPLISQAHRAKVRSYFDAAVEDGAQVLVGGGIPDMPADLAGGAWIEPTLWRVPDNSARVAREEIFGPVAALIPFDDEEQAVRLANDTDYGLAAAVWTRDLQRAHRVAQRMRVGMSWVNTWYLRDLRSPFGGVGRSGIGREGGAHSLHFYTEPTNVCVAL</sequence>
<protein>
    <submittedName>
        <fullName evidence="8">2-hydroxymuconic semialdehyde dehydrogenase</fullName>
        <ecNumber evidence="8">1.2.1.85</ecNumber>
    </submittedName>
</protein>
<evidence type="ECO:0000256" key="5">
    <source>
        <dbReference type="RuleBase" id="RU003345"/>
    </source>
</evidence>
<dbReference type="GO" id="GO:0016620">
    <property type="term" value="F:oxidoreductase activity, acting on the aldehyde or oxo group of donors, NAD or NADP as acceptor"/>
    <property type="evidence" value="ECO:0007669"/>
    <property type="project" value="InterPro"/>
</dbReference>
<dbReference type="CDD" id="cd07093">
    <property type="entry name" value="ALDH_F8_HMSADH"/>
    <property type="match status" value="1"/>
</dbReference>
<dbReference type="RefSeq" id="WP_120042835.1">
    <property type="nucleotide sequence ID" value="NZ_QZFU01000023.1"/>
</dbReference>
<dbReference type="InterPro" id="IPR016161">
    <property type="entry name" value="Ald_DH/histidinol_DH"/>
</dbReference>
<accession>A0A3A4KH05</accession>
<evidence type="ECO:0000256" key="1">
    <source>
        <dbReference type="ARBA" id="ARBA00009986"/>
    </source>
</evidence>
<evidence type="ECO:0000256" key="2">
    <source>
        <dbReference type="ARBA" id="ARBA00023002"/>
    </source>
</evidence>
<dbReference type="PANTHER" id="PTHR43720">
    <property type="entry name" value="2-AMINOMUCONIC SEMIALDEHYDE DEHYDROGENASE"/>
    <property type="match status" value="1"/>
</dbReference>
<feature type="region of interest" description="Disordered" evidence="6">
    <location>
        <begin position="1"/>
        <end position="29"/>
    </location>
</feature>
<comment type="caution">
    <text evidence="8">The sequence shown here is derived from an EMBL/GenBank/DDBJ whole genome shotgun (WGS) entry which is preliminary data.</text>
</comment>
<evidence type="ECO:0000256" key="3">
    <source>
        <dbReference type="ARBA" id="ARBA00023027"/>
    </source>
</evidence>
<proteinExistence type="inferred from homology"/>
<feature type="active site" evidence="4">
    <location>
        <position position="280"/>
    </location>
</feature>
<dbReference type="InterPro" id="IPR029510">
    <property type="entry name" value="Ald_DH_CS_GLU"/>
</dbReference>
<dbReference type="InterPro" id="IPR017628">
    <property type="entry name" value="OHmuconic_semiald_DH"/>
</dbReference>
<dbReference type="Pfam" id="PF00171">
    <property type="entry name" value="Aldedh"/>
    <property type="match status" value="1"/>
</dbReference>